<dbReference type="SUPFAM" id="SSF51735">
    <property type="entry name" value="NAD(P)-binding Rossmann-fold domains"/>
    <property type="match status" value="1"/>
</dbReference>
<dbReference type="InterPro" id="IPR036291">
    <property type="entry name" value="NAD(P)-bd_dom_sf"/>
</dbReference>
<dbReference type="InterPro" id="IPR003148">
    <property type="entry name" value="RCK_N"/>
</dbReference>
<dbReference type="AlphaFoldDB" id="A0A1W1ELK2"/>
<keyword evidence="2" id="KW-0813">Transport</keyword>
<organism evidence="2">
    <name type="scientific">hydrothermal vent metagenome</name>
    <dbReference type="NCBI Taxonomy" id="652676"/>
    <lineage>
        <taxon>unclassified sequences</taxon>
        <taxon>metagenomes</taxon>
        <taxon>ecological metagenomes</taxon>
    </lineage>
</organism>
<dbReference type="Pfam" id="PF02254">
    <property type="entry name" value="TrkA_N"/>
    <property type="match status" value="1"/>
</dbReference>
<evidence type="ECO:0000313" key="2">
    <source>
        <dbReference type="EMBL" id="SHO81727.1"/>
    </source>
</evidence>
<reference evidence="2" key="1">
    <citation type="submission" date="2016-10" db="EMBL/GenBank/DDBJ databases">
        <authorList>
            <person name="de Groot N.N."/>
        </authorList>
    </citation>
    <scope>NUCLEOTIDE SEQUENCE</scope>
</reference>
<dbReference type="Gene3D" id="3.40.50.720">
    <property type="entry name" value="NAD(P)-binding Rossmann-like Domain"/>
    <property type="match status" value="1"/>
</dbReference>
<keyword evidence="2" id="KW-0406">Ion transport</keyword>
<dbReference type="PANTHER" id="PTHR43833">
    <property type="entry name" value="POTASSIUM CHANNEL PROTEIN 2-RELATED-RELATED"/>
    <property type="match status" value="1"/>
</dbReference>
<dbReference type="GO" id="GO:0034220">
    <property type="term" value="P:monoatomic ion transmembrane transport"/>
    <property type="evidence" value="ECO:0007669"/>
    <property type="project" value="UniProtKB-KW"/>
</dbReference>
<dbReference type="EMBL" id="FRYL01000045">
    <property type="protein sequence ID" value="SHO81727.1"/>
    <property type="molecule type" value="Genomic_DNA"/>
</dbReference>
<evidence type="ECO:0000259" key="1">
    <source>
        <dbReference type="Pfam" id="PF02254"/>
    </source>
</evidence>
<sequence>MRNKNALIFGYNDYTREIEKNIKRKYKYIEIFKLDGEDENSFDLSDNWDNISSRFDMSQSVAFCVIENMAQNIFLTISLREAFKDLAIVALAQDEESADKLKLAGATKLLPSTQTTANVIYEILEKPIVTKVLHHILYEDGALKISEIKIENLEIFDKDYPSDIDWGKDYGILVLFIITKDGINEFIYSSKIKRHKIEKGDIFIVVGYRENIDKFRELMRNEKC</sequence>
<keyword evidence="2" id="KW-0407">Ion channel</keyword>
<accession>A0A1W1ELK2</accession>
<gene>
    <name evidence="2" type="ORF">MNB_SV-15-1273</name>
</gene>
<name>A0A1W1ELK2_9ZZZZ</name>
<dbReference type="InterPro" id="IPR050721">
    <property type="entry name" value="Trk_Ktr_HKT_K-transport"/>
</dbReference>
<dbReference type="Gene3D" id="3.30.70.1450">
    <property type="entry name" value="Regulator of K+ conductance, C-terminal domain"/>
    <property type="match status" value="1"/>
</dbReference>
<feature type="domain" description="RCK N-terminal" evidence="1">
    <location>
        <begin position="62"/>
        <end position="109"/>
    </location>
</feature>
<dbReference type="InterPro" id="IPR036721">
    <property type="entry name" value="RCK_C_sf"/>
</dbReference>
<proteinExistence type="predicted"/>
<dbReference type="SUPFAM" id="SSF116726">
    <property type="entry name" value="TrkA C-terminal domain-like"/>
    <property type="match status" value="1"/>
</dbReference>
<dbReference type="GO" id="GO:0006813">
    <property type="term" value="P:potassium ion transport"/>
    <property type="evidence" value="ECO:0007669"/>
    <property type="project" value="InterPro"/>
</dbReference>
<dbReference type="PANTHER" id="PTHR43833:SF9">
    <property type="entry name" value="POTASSIUM CHANNEL PROTEIN YUGO-RELATED"/>
    <property type="match status" value="1"/>
</dbReference>
<protein>
    <submittedName>
        <fullName evidence="2">Potassium channel protein</fullName>
    </submittedName>
</protein>